<dbReference type="GO" id="GO:0008757">
    <property type="term" value="F:S-adenosylmethionine-dependent methyltransferase activity"/>
    <property type="evidence" value="ECO:0007669"/>
    <property type="project" value="UniProtKB-ARBA"/>
</dbReference>
<dbReference type="AlphaFoldDB" id="J5SQ39"/>
<organism evidence="1 2">
    <name type="scientific">Trichosporon asahii var. asahii (strain ATCC 90039 / CBS 2479 / JCM 2466 / KCTC 7840 / NBRC 103889/ NCYC 2677 / UAMH 7654)</name>
    <name type="common">Yeast</name>
    <dbReference type="NCBI Taxonomy" id="1186058"/>
    <lineage>
        <taxon>Eukaryota</taxon>
        <taxon>Fungi</taxon>
        <taxon>Dikarya</taxon>
        <taxon>Basidiomycota</taxon>
        <taxon>Agaricomycotina</taxon>
        <taxon>Tremellomycetes</taxon>
        <taxon>Trichosporonales</taxon>
        <taxon>Trichosporonaceae</taxon>
        <taxon>Trichosporon</taxon>
    </lineage>
</organism>
<dbReference type="EMBL" id="ALBS01000272">
    <property type="protein sequence ID" value="EJT46901.1"/>
    <property type="molecule type" value="Genomic_DNA"/>
</dbReference>
<comment type="caution">
    <text evidence="1">The sequence shown here is derived from an EMBL/GenBank/DDBJ whole genome shotgun (WGS) entry which is preliminary data.</text>
</comment>
<dbReference type="VEuPathDB" id="FungiDB:A1Q1_04371"/>
<gene>
    <name evidence="1" type="ORF">A1Q1_04371</name>
</gene>
<dbReference type="OrthoDB" id="413520at2759"/>
<dbReference type="RefSeq" id="XP_014178212.1">
    <property type="nucleotide sequence ID" value="XM_014322737.1"/>
</dbReference>
<dbReference type="PANTHER" id="PTHR14614:SF161">
    <property type="match status" value="1"/>
</dbReference>
<dbReference type="InterPro" id="IPR029063">
    <property type="entry name" value="SAM-dependent_MTases_sf"/>
</dbReference>
<dbReference type="Pfam" id="PF10294">
    <property type="entry name" value="Methyltransf_16"/>
    <property type="match status" value="1"/>
</dbReference>
<dbReference type="PANTHER" id="PTHR14614">
    <property type="entry name" value="HEPATOCELLULAR CARCINOMA-ASSOCIATED ANTIGEN"/>
    <property type="match status" value="1"/>
</dbReference>
<dbReference type="GO" id="GO:0005829">
    <property type="term" value="C:cytosol"/>
    <property type="evidence" value="ECO:0007669"/>
    <property type="project" value="TreeGrafter"/>
</dbReference>
<evidence type="ECO:0000313" key="2">
    <source>
        <dbReference type="Proteomes" id="UP000002748"/>
    </source>
</evidence>
<dbReference type="Gene3D" id="3.40.50.150">
    <property type="entry name" value="Vaccinia Virus protein VP39"/>
    <property type="match status" value="1"/>
</dbReference>
<protein>
    <submittedName>
        <fullName evidence="1">Uncharacterized protein</fullName>
    </submittedName>
</protein>
<dbReference type="HOGENOM" id="CLU_039535_1_0_1"/>
<sequence length="272" mass="30255">MPPPTNDPNFPSNLNINPLHLEGTNASADADAHAQAESISKYGIAGRVWEASGPLLEYLTPENYDKFDPPCSFFAKDRGPVNVLELGSGQALASLHLASHLTPKDTVVLTDLENVVPLCQRSIDVWAEREGSKDKAKVITLPLGWGDELAEVGKLLPFTHLLLCDLVTEPESIPDNEGDTFGPEIIMAWKSRSFNLEESFFDAFARYFSMTPVLGPRRDPEVKLFVCQRWKINEEWKLPEQKHVMSPPKGVVLPARTFGLAEQVFASLEWDD</sequence>
<accession>J5SQ39</accession>
<evidence type="ECO:0000313" key="1">
    <source>
        <dbReference type="EMBL" id="EJT46901.1"/>
    </source>
</evidence>
<dbReference type="KEGG" id="tasa:A1Q1_04371"/>
<dbReference type="GO" id="GO:0032991">
    <property type="term" value="C:protein-containing complex"/>
    <property type="evidence" value="ECO:0007669"/>
    <property type="project" value="TreeGrafter"/>
</dbReference>
<reference evidence="1 2" key="1">
    <citation type="journal article" date="2012" name="Eukaryot. Cell">
        <title>Draft genome sequence of CBS 2479, the standard type strain of Trichosporon asahii.</title>
        <authorList>
            <person name="Yang R.Y."/>
            <person name="Li H.T."/>
            <person name="Zhu H."/>
            <person name="Zhou G.P."/>
            <person name="Wang M."/>
            <person name="Wang L."/>
        </authorList>
    </citation>
    <scope>NUCLEOTIDE SEQUENCE [LARGE SCALE GENOMIC DNA]</scope>
    <source>
        <strain evidence="2">ATCC 90039 / CBS 2479 / JCM 2466 / KCTC 7840 / NCYC 2677 / UAMH 7654</strain>
    </source>
</reference>
<name>J5SQ39_TRIAS</name>
<dbReference type="Proteomes" id="UP000002748">
    <property type="component" value="Unassembled WGS sequence"/>
</dbReference>
<proteinExistence type="predicted"/>
<dbReference type="GeneID" id="25987884"/>
<dbReference type="InterPro" id="IPR019410">
    <property type="entry name" value="Methyltransf_16"/>
</dbReference>